<dbReference type="EMBL" id="JAWDGP010003344">
    <property type="protein sequence ID" value="KAK3775312.1"/>
    <property type="molecule type" value="Genomic_DNA"/>
</dbReference>
<protein>
    <recommendedName>
        <fullName evidence="2">PiggyBac transposable element-derived protein domain-containing protein</fullName>
    </recommendedName>
</protein>
<keyword evidence="4" id="KW-1185">Reference proteome</keyword>
<feature type="region of interest" description="Disordered" evidence="1">
    <location>
        <begin position="18"/>
        <end position="59"/>
    </location>
</feature>
<dbReference type="AlphaFoldDB" id="A0AAE0ZTW7"/>
<accession>A0AAE0ZTW7</accession>
<dbReference type="Proteomes" id="UP001283361">
    <property type="component" value="Unassembled WGS sequence"/>
</dbReference>
<reference evidence="3" key="1">
    <citation type="journal article" date="2023" name="G3 (Bethesda)">
        <title>A reference genome for the long-term kleptoplast-retaining sea slug Elysia crispata morphotype clarki.</title>
        <authorList>
            <person name="Eastman K.E."/>
            <person name="Pendleton A.L."/>
            <person name="Shaikh M.A."/>
            <person name="Suttiyut T."/>
            <person name="Ogas R."/>
            <person name="Tomko P."/>
            <person name="Gavelis G."/>
            <person name="Widhalm J.R."/>
            <person name="Wisecaver J.H."/>
        </authorList>
    </citation>
    <scope>NUCLEOTIDE SEQUENCE</scope>
    <source>
        <strain evidence="3">ECLA1</strain>
    </source>
</reference>
<feature type="region of interest" description="Disordered" evidence="1">
    <location>
        <begin position="80"/>
        <end position="109"/>
    </location>
</feature>
<dbReference type="InterPro" id="IPR029526">
    <property type="entry name" value="PGBD"/>
</dbReference>
<dbReference type="Pfam" id="PF13843">
    <property type="entry name" value="DDE_Tnp_1_7"/>
    <property type="match status" value="1"/>
</dbReference>
<feature type="compositionally biased region" description="Acidic residues" evidence="1">
    <location>
        <begin position="21"/>
        <end position="40"/>
    </location>
</feature>
<feature type="compositionally biased region" description="Low complexity" evidence="1">
    <location>
        <begin position="91"/>
        <end position="106"/>
    </location>
</feature>
<evidence type="ECO:0000313" key="4">
    <source>
        <dbReference type="Proteomes" id="UP001283361"/>
    </source>
</evidence>
<name>A0AAE0ZTW7_9GAST</name>
<proteinExistence type="predicted"/>
<sequence>MERKNIFCLLESDLAHCGEDDLREEQVEEDEMDRESDSEEGTIPRIYTSSSDRHFEDDEPSITTLQLLDIAFLSREVEGGVSTHSDNRDMSPSSSPAPSSSILPTSAHSDLPSDLHGYYKSKDGNVWCKNAAEPTKTPSWNIFRPPIRQPDKYGIKIFWICDSENCFPLHGDPYLERNGHKGETNIGRNTAIALASSYFGSGRNLTVHNFFTDMKLSAYLLANNLTLIGTVRRNKRFLRLEFQTGQGLEKGDAIFGFQKKTTIVAYKSNKKACCCFEYDASR</sequence>
<feature type="domain" description="PiggyBac transposable element-derived protein" evidence="2">
    <location>
        <begin position="148"/>
        <end position="278"/>
    </location>
</feature>
<dbReference type="PANTHER" id="PTHR46599">
    <property type="entry name" value="PIGGYBAC TRANSPOSABLE ELEMENT-DERIVED PROTEIN 4"/>
    <property type="match status" value="1"/>
</dbReference>
<organism evidence="3 4">
    <name type="scientific">Elysia crispata</name>
    <name type="common">lettuce slug</name>
    <dbReference type="NCBI Taxonomy" id="231223"/>
    <lineage>
        <taxon>Eukaryota</taxon>
        <taxon>Metazoa</taxon>
        <taxon>Spiralia</taxon>
        <taxon>Lophotrochozoa</taxon>
        <taxon>Mollusca</taxon>
        <taxon>Gastropoda</taxon>
        <taxon>Heterobranchia</taxon>
        <taxon>Euthyneura</taxon>
        <taxon>Panpulmonata</taxon>
        <taxon>Sacoglossa</taxon>
        <taxon>Placobranchoidea</taxon>
        <taxon>Plakobranchidae</taxon>
        <taxon>Elysia</taxon>
    </lineage>
</organism>
<gene>
    <name evidence="3" type="ORF">RRG08_030981</name>
</gene>
<evidence type="ECO:0000256" key="1">
    <source>
        <dbReference type="SAM" id="MobiDB-lite"/>
    </source>
</evidence>
<evidence type="ECO:0000259" key="2">
    <source>
        <dbReference type="Pfam" id="PF13843"/>
    </source>
</evidence>
<comment type="caution">
    <text evidence="3">The sequence shown here is derived from an EMBL/GenBank/DDBJ whole genome shotgun (WGS) entry which is preliminary data.</text>
</comment>
<dbReference type="PANTHER" id="PTHR46599:SF3">
    <property type="entry name" value="PIGGYBAC TRANSPOSABLE ELEMENT-DERIVED PROTEIN 4"/>
    <property type="match status" value="1"/>
</dbReference>
<evidence type="ECO:0000313" key="3">
    <source>
        <dbReference type="EMBL" id="KAK3775312.1"/>
    </source>
</evidence>